<dbReference type="EMBL" id="RAPY01000001">
    <property type="protein sequence ID" value="RKE55904.1"/>
    <property type="molecule type" value="Genomic_DNA"/>
</dbReference>
<evidence type="ECO:0000313" key="1">
    <source>
        <dbReference type="EMBL" id="RKE55904.1"/>
    </source>
</evidence>
<dbReference type="OrthoDB" id="918051at2"/>
<protein>
    <submittedName>
        <fullName evidence="1">Uncharacterized protein</fullName>
    </submittedName>
</protein>
<evidence type="ECO:0000313" key="2">
    <source>
        <dbReference type="Proteomes" id="UP000286246"/>
    </source>
</evidence>
<accession>A0A420BGP0</accession>
<keyword evidence="2" id="KW-1185">Reference proteome</keyword>
<organism evidence="1 2">
    <name type="scientific">Sphingobacterium detergens</name>
    <dbReference type="NCBI Taxonomy" id="1145106"/>
    <lineage>
        <taxon>Bacteria</taxon>
        <taxon>Pseudomonadati</taxon>
        <taxon>Bacteroidota</taxon>
        <taxon>Sphingobacteriia</taxon>
        <taxon>Sphingobacteriales</taxon>
        <taxon>Sphingobacteriaceae</taxon>
        <taxon>Sphingobacterium</taxon>
    </lineage>
</organism>
<dbReference type="AlphaFoldDB" id="A0A420BGP0"/>
<gene>
    <name evidence="1" type="ORF">DFQ12_0744</name>
</gene>
<proteinExistence type="predicted"/>
<dbReference type="Proteomes" id="UP000286246">
    <property type="component" value="Unassembled WGS sequence"/>
</dbReference>
<comment type="caution">
    <text evidence="1">The sequence shown here is derived from an EMBL/GenBank/DDBJ whole genome shotgun (WGS) entry which is preliminary data.</text>
</comment>
<sequence length="401" mass="46676">MSNYKIGDIVSVNSHPYFKDLININIAGEPINVIPLMVVIEIYNETRTSYNEETGEKLSLKGDGKCKCIWFSLKSNAFSESWFNFDSLKIISRKDVFIQNNSGLNSIEFRKKMLKDYVNKDVIFTTSALELEKIKETKLHDKKNDKISECNSLLNFVAPPLQIIDVKLQEDKHIGKFDSKSGDIKRIHAEIFFKCRYYNALADKWTEVLLPNECFELLKNVETELRSIDEDKRKGFYLYDYTQDKKYDPSKKEANSLLEIGDVTYVNGNYLLNTYDLIHQEWKVLNIPLEGIMDVKPKEEIYFSEVYPNFNFRKGDKASEVEKLLNELVAFVDKFGDEDSYLMVTYLNGSDKIVRRVLKGAFMVLGATKKASNYLHGFCCKKREMRSFNFDKLRSVRVLKF</sequence>
<reference evidence="1 2" key="1">
    <citation type="submission" date="2018-09" db="EMBL/GenBank/DDBJ databases">
        <title>Genomic Encyclopedia of Type Strains, Phase III (KMG-III): the genomes of soil and plant-associated and newly described type strains.</title>
        <authorList>
            <person name="Whitman W."/>
        </authorList>
    </citation>
    <scope>NUCLEOTIDE SEQUENCE [LARGE SCALE GENOMIC DNA]</scope>
    <source>
        <strain evidence="1 2">CECT 7938</strain>
    </source>
</reference>
<dbReference type="RefSeq" id="WP_120257636.1">
    <property type="nucleotide sequence ID" value="NZ_RAPY01000001.1"/>
</dbReference>
<name>A0A420BGP0_SPHD1</name>